<comment type="caution">
    <text evidence="1">The sequence shown here is derived from an EMBL/GenBank/DDBJ whole genome shotgun (WGS) entry which is preliminary data.</text>
</comment>
<accession>A0A834EVU7</accession>
<sequence>MLRTLPTKVIGHLEPDSRAGLATCVCTMTGMKEETQLYENMLGDDSKTGSKRRAGRKPAMTCTHCGTRKQHYLHSNMFRAAYSLRVVRECAAQGRSEESLCYVRLTKKKLSELPQDNSQGLLIGGVTLTKDTIGLPVTIVLEEQWAHRGTGQVYTSSASVLGLTWHNPGEPHSLPQPSWWSVYPICP</sequence>
<dbReference type="Proteomes" id="UP000664940">
    <property type="component" value="Unassembled WGS sequence"/>
</dbReference>
<reference evidence="1 2" key="1">
    <citation type="journal article" date="2020" name="Nature">
        <title>Six reference-quality genomes reveal evolution of bat adaptations.</title>
        <authorList>
            <person name="Jebb D."/>
            <person name="Huang Z."/>
            <person name="Pippel M."/>
            <person name="Hughes G.M."/>
            <person name="Lavrichenko K."/>
            <person name="Devanna P."/>
            <person name="Winkler S."/>
            <person name="Jermiin L.S."/>
            <person name="Skirmuntt E.C."/>
            <person name="Katzourakis A."/>
            <person name="Burkitt-Gray L."/>
            <person name="Ray D.A."/>
            <person name="Sullivan K.A.M."/>
            <person name="Roscito J.G."/>
            <person name="Kirilenko B.M."/>
            <person name="Davalos L.M."/>
            <person name="Corthals A.P."/>
            <person name="Power M.L."/>
            <person name="Jones G."/>
            <person name="Ransome R.D."/>
            <person name="Dechmann D.K.N."/>
            <person name="Locatelli A.G."/>
            <person name="Puechmaille S.J."/>
            <person name="Fedrigo O."/>
            <person name="Jarvis E.D."/>
            <person name="Hiller M."/>
            <person name="Vernes S.C."/>
            <person name="Myers E.W."/>
            <person name="Teeling E.C."/>
        </authorList>
    </citation>
    <scope>NUCLEOTIDE SEQUENCE [LARGE SCALE GENOMIC DNA]</scope>
    <source>
        <strain evidence="1">Bat1K_MPI-CBG_1</strain>
    </source>
</reference>
<protein>
    <submittedName>
        <fullName evidence="1">Uncharacterized protein</fullName>
    </submittedName>
</protein>
<organism evidence="1 2">
    <name type="scientific">Phyllostomus discolor</name>
    <name type="common">pale spear-nosed bat</name>
    <dbReference type="NCBI Taxonomy" id="89673"/>
    <lineage>
        <taxon>Eukaryota</taxon>
        <taxon>Metazoa</taxon>
        <taxon>Chordata</taxon>
        <taxon>Craniata</taxon>
        <taxon>Vertebrata</taxon>
        <taxon>Euteleostomi</taxon>
        <taxon>Mammalia</taxon>
        <taxon>Eutheria</taxon>
        <taxon>Laurasiatheria</taxon>
        <taxon>Chiroptera</taxon>
        <taxon>Yangochiroptera</taxon>
        <taxon>Phyllostomidae</taxon>
        <taxon>Phyllostominae</taxon>
        <taxon>Phyllostomus</taxon>
    </lineage>
</organism>
<dbReference type="EMBL" id="JABVXQ010000001">
    <property type="protein sequence ID" value="KAF6131074.1"/>
    <property type="molecule type" value="Genomic_DNA"/>
</dbReference>
<name>A0A834EVU7_9CHIR</name>
<proteinExistence type="predicted"/>
<dbReference type="AlphaFoldDB" id="A0A834EVU7"/>
<gene>
    <name evidence="1" type="ORF">HJG60_007975</name>
</gene>
<evidence type="ECO:0000313" key="1">
    <source>
        <dbReference type="EMBL" id="KAF6131074.1"/>
    </source>
</evidence>
<evidence type="ECO:0000313" key="2">
    <source>
        <dbReference type="Proteomes" id="UP000664940"/>
    </source>
</evidence>